<proteinExistence type="predicted"/>
<evidence type="ECO:0000313" key="2">
    <source>
        <dbReference type="Proteomes" id="UP000528608"/>
    </source>
</evidence>
<dbReference type="RefSeq" id="WP_184743762.1">
    <property type="nucleotide sequence ID" value="NZ_JACHJF010000018.1"/>
</dbReference>
<dbReference type="EMBL" id="JACHJF010000018">
    <property type="protein sequence ID" value="MBB5121382.1"/>
    <property type="molecule type" value="Genomic_DNA"/>
</dbReference>
<evidence type="ECO:0008006" key="3">
    <source>
        <dbReference type="Google" id="ProtNLM"/>
    </source>
</evidence>
<gene>
    <name evidence="1" type="ORF">FHS36_004836</name>
</gene>
<accession>A0A7W8F455</accession>
<reference evidence="1 2" key="1">
    <citation type="submission" date="2020-08" db="EMBL/GenBank/DDBJ databases">
        <title>Genomic Encyclopedia of Type Strains, Phase III (KMG-III): the genomes of soil and plant-associated and newly described type strains.</title>
        <authorList>
            <person name="Whitman W."/>
        </authorList>
    </citation>
    <scope>NUCLEOTIDE SEQUENCE [LARGE SCALE GENOMIC DNA]</scope>
    <source>
        <strain evidence="1 2">CECT 3259</strain>
    </source>
</reference>
<dbReference type="AlphaFoldDB" id="A0A7W8F455"/>
<organism evidence="1 2">
    <name type="scientific">Streptomyces eurocidicus</name>
    <name type="common">Streptoverticillium eurocidicus</name>
    <dbReference type="NCBI Taxonomy" id="66423"/>
    <lineage>
        <taxon>Bacteria</taxon>
        <taxon>Bacillati</taxon>
        <taxon>Actinomycetota</taxon>
        <taxon>Actinomycetes</taxon>
        <taxon>Kitasatosporales</taxon>
        <taxon>Streptomycetaceae</taxon>
        <taxon>Streptomyces</taxon>
    </lineage>
</organism>
<name>A0A7W8F455_STREU</name>
<protein>
    <recommendedName>
        <fullName evidence="3">Formate-dependent nitrite reductase complex subunit NrfF</fullName>
    </recommendedName>
</protein>
<comment type="caution">
    <text evidence="1">The sequence shown here is derived from an EMBL/GenBank/DDBJ whole genome shotgun (WGS) entry which is preliminary data.</text>
</comment>
<dbReference type="Proteomes" id="UP000528608">
    <property type="component" value="Unassembled WGS sequence"/>
</dbReference>
<sequence>MERTVVRCAEGHVFSTASFPMQHLGPGRLGPGRLLRCPRCARLRHSVPVTGGEKR</sequence>
<evidence type="ECO:0000313" key="1">
    <source>
        <dbReference type="EMBL" id="MBB5121382.1"/>
    </source>
</evidence>